<proteinExistence type="predicted"/>
<dbReference type="EMBL" id="CAJHJT010000012">
    <property type="protein sequence ID" value="CAD7000298.1"/>
    <property type="molecule type" value="Genomic_DNA"/>
</dbReference>
<sequence>MSTASTPRYSEWKDDVAQRDRFAVEVQTQHFVDAIANQLQALNTDHLLKRRTENFLRNESKLNSNLNTV</sequence>
<gene>
    <name evidence="1" type="ORF">CCAP1982_LOCUS8786</name>
</gene>
<protein>
    <submittedName>
        <fullName evidence="1">(Mediterranean fruit fly) hypothetical protein</fullName>
    </submittedName>
</protein>
<accession>A0A811UPQ0</accession>
<dbReference type="AlphaFoldDB" id="A0A811UPQ0"/>
<reference evidence="1" key="1">
    <citation type="submission" date="2020-11" db="EMBL/GenBank/DDBJ databases">
        <authorList>
            <person name="Whitehead M."/>
        </authorList>
    </citation>
    <scope>NUCLEOTIDE SEQUENCE</scope>
    <source>
        <strain evidence="1">EGII</strain>
    </source>
</reference>
<organism evidence="1 2">
    <name type="scientific">Ceratitis capitata</name>
    <name type="common">Mediterranean fruit fly</name>
    <name type="synonym">Tephritis capitata</name>
    <dbReference type="NCBI Taxonomy" id="7213"/>
    <lineage>
        <taxon>Eukaryota</taxon>
        <taxon>Metazoa</taxon>
        <taxon>Ecdysozoa</taxon>
        <taxon>Arthropoda</taxon>
        <taxon>Hexapoda</taxon>
        <taxon>Insecta</taxon>
        <taxon>Pterygota</taxon>
        <taxon>Neoptera</taxon>
        <taxon>Endopterygota</taxon>
        <taxon>Diptera</taxon>
        <taxon>Brachycera</taxon>
        <taxon>Muscomorpha</taxon>
        <taxon>Tephritoidea</taxon>
        <taxon>Tephritidae</taxon>
        <taxon>Ceratitis</taxon>
        <taxon>Ceratitis</taxon>
    </lineage>
</organism>
<name>A0A811UPQ0_CERCA</name>
<evidence type="ECO:0000313" key="2">
    <source>
        <dbReference type="Proteomes" id="UP000606786"/>
    </source>
</evidence>
<keyword evidence="2" id="KW-1185">Reference proteome</keyword>
<evidence type="ECO:0000313" key="1">
    <source>
        <dbReference type="EMBL" id="CAD7000298.1"/>
    </source>
</evidence>
<dbReference type="Proteomes" id="UP000606786">
    <property type="component" value="Unassembled WGS sequence"/>
</dbReference>
<comment type="caution">
    <text evidence="1">The sequence shown here is derived from an EMBL/GenBank/DDBJ whole genome shotgun (WGS) entry which is preliminary data.</text>
</comment>